<keyword evidence="2" id="KW-0812">Transmembrane</keyword>
<keyword evidence="4" id="KW-0238">DNA-binding</keyword>
<dbReference type="SUPFAM" id="SSF47781">
    <property type="entry name" value="RuvA domain 2-like"/>
    <property type="match status" value="1"/>
</dbReference>
<feature type="domain" description="Helix-hairpin-helix DNA-binding motif class 1" evidence="3">
    <location>
        <begin position="210"/>
        <end position="229"/>
    </location>
</feature>
<dbReference type="GO" id="GO:0015627">
    <property type="term" value="C:type II protein secretion system complex"/>
    <property type="evidence" value="ECO:0007669"/>
    <property type="project" value="TreeGrafter"/>
</dbReference>
<name>A0A3R8LLT9_9LACO</name>
<dbReference type="Pfam" id="PF12836">
    <property type="entry name" value="HHH_3"/>
    <property type="match status" value="1"/>
</dbReference>
<evidence type="ECO:0000259" key="3">
    <source>
        <dbReference type="SMART" id="SM00278"/>
    </source>
</evidence>
<evidence type="ECO:0000313" key="5">
    <source>
        <dbReference type="Proteomes" id="UP000283633"/>
    </source>
</evidence>
<dbReference type="InterPro" id="IPR010994">
    <property type="entry name" value="RuvA_2-like"/>
</dbReference>
<keyword evidence="5" id="KW-1185">Reference proteome</keyword>
<dbReference type="GO" id="GO:0006281">
    <property type="term" value="P:DNA repair"/>
    <property type="evidence" value="ECO:0007669"/>
    <property type="project" value="InterPro"/>
</dbReference>
<feature type="transmembrane region" description="Helical" evidence="2">
    <location>
        <begin position="16"/>
        <end position="34"/>
    </location>
</feature>
<dbReference type="PANTHER" id="PTHR21180">
    <property type="entry name" value="ENDONUCLEASE/EXONUCLEASE/PHOSPHATASE FAMILY DOMAIN-CONTAINING PROTEIN 1"/>
    <property type="match status" value="1"/>
</dbReference>
<dbReference type="GO" id="GO:0003677">
    <property type="term" value="F:DNA binding"/>
    <property type="evidence" value="ECO:0007669"/>
    <property type="project" value="UniProtKB-KW"/>
</dbReference>
<feature type="region of interest" description="Disordered" evidence="1">
    <location>
        <begin position="136"/>
        <end position="157"/>
    </location>
</feature>
<dbReference type="Gene3D" id="1.10.150.280">
    <property type="entry name" value="AF1531-like domain"/>
    <property type="match status" value="1"/>
</dbReference>
<organism evidence="4 5">
    <name type="scientific">Lactiplantibacillus garii</name>
    <dbReference type="NCBI Taxonomy" id="2306423"/>
    <lineage>
        <taxon>Bacteria</taxon>
        <taxon>Bacillati</taxon>
        <taxon>Bacillota</taxon>
        <taxon>Bacilli</taxon>
        <taxon>Lactobacillales</taxon>
        <taxon>Lactobacillaceae</taxon>
        <taxon>Lactiplantibacillus</taxon>
    </lineage>
</organism>
<dbReference type="InterPro" id="IPR019554">
    <property type="entry name" value="Soluble_ligand-bd"/>
</dbReference>
<evidence type="ECO:0000313" key="4">
    <source>
        <dbReference type="EMBL" id="RRK11612.1"/>
    </source>
</evidence>
<dbReference type="InterPro" id="IPR003583">
    <property type="entry name" value="Hlx-hairpin-Hlx_DNA-bd_motif"/>
</dbReference>
<dbReference type="Gene3D" id="3.10.560.10">
    <property type="entry name" value="Outer membrane lipoprotein wza domain like"/>
    <property type="match status" value="1"/>
</dbReference>
<dbReference type="GO" id="GO:0015628">
    <property type="term" value="P:protein secretion by the type II secretion system"/>
    <property type="evidence" value="ECO:0007669"/>
    <property type="project" value="TreeGrafter"/>
</dbReference>
<dbReference type="NCBIfam" id="TIGR00426">
    <property type="entry name" value="competence protein ComEA helix-hairpin-helix repeat region"/>
    <property type="match status" value="1"/>
</dbReference>
<dbReference type="Proteomes" id="UP000283633">
    <property type="component" value="Unassembled WGS sequence"/>
</dbReference>
<accession>A0A3R8LLT9</accession>
<dbReference type="SMART" id="SM00278">
    <property type="entry name" value="HhH1"/>
    <property type="match status" value="2"/>
</dbReference>
<reference evidence="4 5" key="1">
    <citation type="submission" date="2018-08" db="EMBL/GenBank/DDBJ databases">
        <title>Genome Lactobacillus garii FI11369.</title>
        <authorList>
            <person name="Diaz M."/>
            <person name="Narbad A."/>
        </authorList>
    </citation>
    <scope>NUCLEOTIDE SEQUENCE [LARGE SCALE GENOMIC DNA]</scope>
    <source>
        <strain evidence="4 5">FI11369</strain>
    </source>
</reference>
<sequence>MTLEEVWQWVQAHRRLTIILVVSVGVLIGGWWGVQQLQPAPPAAPVALTMSGSRMSQPVNTSRGSRSVSRRQSATGALYVDVKGAVRRPGLYQVRASMRVADVIALAQGLQPEADQRQVNLAAKVSDQQVIYVPTKGESHPVLPPPTAPSSTPITSAKAARSGGTVANHGPVNINSADVATFQQIKGIGQKKAQKIIDYRQQHGPFKRVEDLKAVSGFGEKTIAKFKDQLTV</sequence>
<proteinExistence type="predicted"/>
<evidence type="ECO:0000256" key="2">
    <source>
        <dbReference type="SAM" id="Phobius"/>
    </source>
</evidence>
<dbReference type="AlphaFoldDB" id="A0A3R8LLT9"/>
<comment type="caution">
    <text evidence="4">The sequence shown here is derived from an EMBL/GenBank/DDBJ whole genome shotgun (WGS) entry which is preliminary data.</text>
</comment>
<feature type="domain" description="Helix-hairpin-helix DNA-binding motif class 1" evidence="3">
    <location>
        <begin position="180"/>
        <end position="199"/>
    </location>
</feature>
<dbReference type="InterPro" id="IPR051675">
    <property type="entry name" value="Endo/Exo/Phosphatase_dom_1"/>
</dbReference>
<dbReference type="InterPro" id="IPR004509">
    <property type="entry name" value="Competence_ComEA_HhH"/>
</dbReference>
<keyword evidence="2" id="KW-1133">Transmembrane helix</keyword>
<evidence type="ECO:0000256" key="1">
    <source>
        <dbReference type="SAM" id="MobiDB-lite"/>
    </source>
</evidence>
<dbReference type="EMBL" id="QWZQ01000003">
    <property type="protein sequence ID" value="RRK11612.1"/>
    <property type="molecule type" value="Genomic_DNA"/>
</dbReference>
<keyword evidence="2" id="KW-0472">Membrane</keyword>
<protein>
    <submittedName>
        <fullName evidence="4">ComEA family DNA-binding protein</fullName>
    </submittedName>
</protein>
<dbReference type="PANTHER" id="PTHR21180:SF32">
    <property type="entry name" value="ENDONUCLEASE_EXONUCLEASE_PHOSPHATASE FAMILY DOMAIN-CONTAINING PROTEIN 1"/>
    <property type="match status" value="1"/>
</dbReference>
<feature type="compositionally biased region" description="Polar residues" evidence="1">
    <location>
        <begin position="52"/>
        <end position="61"/>
    </location>
</feature>
<dbReference type="RefSeq" id="WP_125071054.1">
    <property type="nucleotide sequence ID" value="NZ_QWZQ01000003.1"/>
</dbReference>
<feature type="compositionally biased region" description="Low complexity" evidence="1">
    <location>
        <begin position="62"/>
        <end position="72"/>
    </location>
</feature>
<gene>
    <name evidence="4" type="ORF">D1831_01765</name>
</gene>
<feature type="region of interest" description="Disordered" evidence="1">
    <location>
        <begin position="52"/>
        <end position="72"/>
    </location>
</feature>
<dbReference type="OrthoDB" id="9790239at2"/>
<dbReference type="Pfam" id="PF10531">
    <property type="entry name" value="SLBB"/>
    <property type="match status" value="1"/>
</dbReference>